<dbReference type="EMBL" id="JMQC01000008">
    <property type="protein sequence ID" value="KFN03060.1"/>
    <property type="molecule type" value="Genomic_DNA"/>
</dbReference>
<reference evidence="2 4" key="2">
    <citation type="submission" date="2018-08" db="EMBL/GenBank/DDBJ databases">
        <title>Bacillus clarus sp. nov. strain PS00077A.</title>
        <authorList>
            <person name="Mendez Acevedo M."/>
            <person name="Carroll L."/>
            <person name="Mukherjee M."/>
            <person name="Wiedmann M."/>
            <person name="Kovac J."/>
        </authorList>
    </citation>
    <scope>NUCLEOTIDE SEQUENCE [LARGE SCALE GENOMIC DNA]</scope>
    <source>
        <strain evidence="2 4">PS00077A</strain>
    </source>
</reference>
<dbReference type="Proteomes" id="UP000264294">
    <property type="component" value="Unassembled WGS sequence"/>
</dbReference>
<keyword evidence="4" id="KW-1185">Reference proteome</keyword>
<dbReference type="AlphaFoldDB" id="A0A090YYQ1"/>
<dbReference type="STRING" id="1405.B7492_25160"/>
<dbReference type="RefSeq" id="WP_042980416.1">
    <property type="nucleotide sequence ID" value="NZ_JMQC01000008.1"/>
</dbReference>
<evidence type="ECO:0000313" key="4">
    <source>
        <dbReference type="Proteomes" id="UP000264294"/>
    </source>
</evidence>
<reference evidence="1 3" key="1">
    <citation type="submission" date="2014-04" db="EMBL/GenBank/DDBJ databases">
        <authorList>
            <person name="Bishop-Lilly K.A."/>
            <person name="Broomall S.M."/>
            <person name="Chain P.S."/>
            <person name="Chertkov O."/>
            <person name="Coyne S.R."/>
            <person name="Daligault H.E."/>
            <person name="Davenport K.W."/>
            <person name="Erkkila T."/>
            <person name="Frey K.G."/>
            <person name="Gibbons H.S."/>
            <person name="Gu W."/>
            <person name="Jaissle J."/>
            <person name="Johnson S.L."/>
            <person name="Koroleva G.I."/>
            <person name="Ladner J.T."/>
            <person name="Lo C.-C."/>
            <person name="Minogue T.D."/>
            <person name="Munk C."/>
            <person name="Palacios G.F."/>
            <person name="Redden C.L."/>
            <person name="Rosenzweig C.N."/>
            <person name="Scholz M.B."/>
            <person name="Teshima H."/>
            <person name="Xu Y."/>
        </authorList>
    </citation>
    <scope>NUCLEOTIDE SEQUENCE [LARGE SCALE GENOMIC DNA]</scope>
    <source>
        <strain evidence="1 3">BHP</strain>
    </source>
</reference>
<dbReference type="PATRIC" id="fig|1405.8.peg.1931"/>
<evidence type="ECO:0000313" key="3">
    <source>
        <dbReference type="Proteomes" id="UP000029389"/>
    </source>
</evidence>
<name>A0A090YYQ1_9BACI</name>
<accession>A0A090YYQ1</accession>
<evidence type="ECO:0000313" key="2">
    <source>
        <dbReference type="EMBL" id="RFT68102.1"/>
    </source>
</evidence>
<sequence>MIRVKVFDESHEKDLEDAVNTFLKKVDDGKLVDIKYQVGVSINDDENQIYCFSAMVVYKT</sequence>
<proteinExistence type="predicted"/>
<protein>
    <submittedName>
        <fullName evidence="2">Sporulation protein Cse60</fullName>
    </submittedName>
</protein>
<dbReference type="Proteomes" id="UP000029389">
    <property type="component" value="Unassembled WGS sequence"/>
</dbReference>
<gene>
    <name evidence="2" type="ORF">D0U04_04305</name>
    <name evidence="1" type="ORF">DJ93_1737</name>
</gene>
<dbReference type="EMBL" id="QVOD01000003">
    <property type="protein sequence ID" value="RFT68102.1"/>
    <property type="molecule type" value="Genomic_DNA"/>
</dbReference>
<evidence type="ECO:0000313" key="1">
    <source>
        <dbReference type="EMBL" id="KFN03060.1"/>
    </source>
</evidence>
<dbReference type="InterPro" id="IPR020296">
    <property type="entry name" value="Spore_Cse60"/>
</dbReference>
<dbReference type="Pfam" id="PF10957">
    <property type="entry name" value="Spore_Cse60"/>
    <property type="match status" value="1"/>
</dbReference>
<comment type="caution">
    <text evidence="1">The sequence shown here is derived from an EMBL/GenBank/DDBJ whole genome shotgun (WGS) entry which is preliminary data.</text>
</comment>
<organism evidence="1 3">
    <name type="scientific">Bacillus clarus</name>
    <dbReference type="NCBI Taxonomy" id="2338372"/>
    <lineage>
        <taxon>Bacteria</taxon>
        <taxon>Bacillati</taxon>
        <taxon>Bacillota</taxon>
        <taxon>Bacilli</taxon>
        <taxon>Bacillales</taxon>
        <taxon>Bacillaceae</taxon>
        <taxon>Bacillus</taxon>
        <taxon>Bacillus cereus group</taxon>
    </lineage>
</organism>